<evidence type="ECO:0000259" key="11">
    <source>
        <dbReference type="PROSITE" id="PS50240"/>
    </source>
</evidence>
<evidence type="ECO:0000256" key="7">
    <source>
        <dbReference type="ARBA" id="ARBA00023180"/>
    </source>
</evidence>
<proteinExistence type="predicted"/>
<dbReference type="SUPFAM" id="SSF50494">
    <property type="entry name" value="Trypsin-like serine proteases"/>
    <property type="match status" value="3"/>
</dbReference>
<dbReference type="OrthoDB" id="60866at2759"/>
<dbReference type="InterPro" id="IPR018114">
    <property type="entry name" value="TRYPSIN_HIS"/>
</dbReference>
<dbReference type="RefSeq" id="XP_035890358.1">
    <property type="nucleotide sequence ID" value="XM_036034465.1"/>
</dbReference>
<reference evidence="13" key="1">
    <citation type="submission" date="2025-08" db="UniProtKB">
        <authorList>
            <consortium name="RefSeq"/>
        </authorList>
    </citation>
    <scope>IDENTIFICATION</scope>
    <source>
        <tissue evidence="13">Muscle</tissue>
    </source>
</reference>
<keyword evidence="5" id="KW-0865">Zymogen</keyword>
<evidence type="ECO:0000256" key="6">
    <source>
        <dbReference type="ARBA" id="ARBA00023157"/>
    </source>
</evidence>
<evidence type="ECO:0000256" key="1">
    <source>
        <dbReference type="ARBA" id="ARBA00022670"/>
    </source>
</evidence>
<dbReference type="SMART" id="SM00020">
    <property type="entry name" value="Tryp_SPc"/>
    <property type="match status" value="3"/>
</dbReference>
<dbReference type="InterPro" id="IPR050850">
    <property type="entry name" value="Peptidase_S1_Elastase_sf"/>
</dbReference>
<dbReference type="InterPro" id="IPR033116">
    <property type="entry name" value="TRYPSIN_SER"/>
</dbReference>
<dbReference type="InParanoid" id="A0A7E6EG32"/>
<keyword evidence="1 8" id="KW-0645">Protease</keyword>
<gene>
    <name evidence="13" type="primary">LOC114503604</name>
</gene>
<dbReference type="KEGG" id="pdic:114503604"/>
<dbReference type="PANTHER" id="PTHR24257:SF15">
    <property type="entry name" value="MYELOBLASTIN"/>
    <property type="match status" value="1"/>
</dbReference>
<dbReference type="AlphaFoldDB" id="A0A7E6EG32"/>
<dbReference type="GeneID" id="114503604"/>
<evidence type="ECO:0000256" key="4">
    <source>
        <dbReference type="ARBA" id="ARBA00022825"/>
    </source>
</evidence>
<feature type="signal peptide" evidence="10">
    <location>
        <begin position="1"/>
        <end position="27"/>
    </location>
</feature>
<dbReference type="PANTHER" id="PTHR24257">
    <property type="entry name" value="CHYMOTRYPSIN-LIKE ELASTASE FAMILY MEMBER"/>
    <property type="match status" value="1"/>
</dbReference>
<evidence type="ECO:0000256" key="9">
    <source>
        <dbReference type="SAM" id="MobiDB-lite"/>
    </source>
</evidence>
<protein>
    <submittedName>
        <fullName evidence="13">Transmembrane protease serine 9-like</fullName>
    </submittedName>
</protein>
<dbReference type="FunFam" id="2.40.10.10:FF:000014">
    <property type="entry name" value="Complement factor D"/>
    <property type="match status" value="1"/>
</dbReference>
<dbReference type="InterPro" id="IPR001254">
    <property type="entry name" value="Trypsin_dom"/>
</dbReference>
<evidence type="ECO:0000256" key="5">
    <source>
        <dbReference type="ARBA" id="ARBA00023145"/>
    </source>
</evidence>
<feature type="domain" description="Peptidase S1" evidence="11">
    <location>
        <begin position="262"/>
        <end position="479"/>
    </location>
</feature>
<dbReference type="FunFam" id="2.40.10.10:FF:000068">
    <property type="entry name" value="transmembrane protease serine 2"/>
    <property type="match status" value="2"/>
</dbReference>
<dbReference type="FunFam" id="2.40.10.10:FF:000052">
    <property type="entry name" value="Neutrophil elastase"/>
    <property type="match status" value="2"/>
</dbReference>
<dbReference type="PROSITE" id="PS00135">
    <property type="entry name" value="TRYPSIN_SER"/>
    <property type="match status" value="3"/>
</dbReference>
<dbReference type="Gene3D" id="2.40.10.10">
    <property type="entry name" value="Trypsin-like serine proteases"/>
    <property type="match status" value="6"/>
</dbReference>
<dbReference type="PROSITE" id="PS50240">
    <property type="entry name" value="TRYPSIN_DOM"/>
    <property type="match status" value="3"/>
</dbReference>
<dbReference type="GO" id="GO:0005737">
    <property type="term" value="C:cytoplasm"/>
    <property type="evidence" value="ECO:0007669"/>
    <property type="project" value="UniProtKB-ARBA"/>
</dbReference>
<dbReference type="GO" id="GO:0006508">
    <property type="term" value="P:proteolysis"/>
    <property type="evidence" value="ECO:0007669"/>
    <property type="project" value="UniProtKB-KW"/>
</dbReference>
<dbReference type="PRINTS" id="PR00722">
    <property type="entry name" value="CHYMOTRYPSIN"/>
</dbReference>
<dbReference type="Pfam" id="PF00089">
    <property type="entry name" value="Trypsin"/>
    <property type="match status" value="3"/>
</dbReference>
<evidence type="ECO:0000256" key="2">
    <source>
        <dbReference type="ARBA" id="ARBA00022729"/>
    </source>
</evidence>
<keyword evidence="6" id="KW-1015">Disulfide bond</keyword>
<sequence>MIHSQQHSGPALALISLAMLLGGVAWASEIVGGREAQPHSRPYVASLQIMDSHFCGGTLIHPRFVLTAAHCLENIPQALLNVVLGAHNLRNIEPSQQRFKVTRQFSNNYNSEQNLNDILILQLDRPANLNAQVAVAQLPEQDQLVPHGTQCLAMGWGRLGTRAPLAHILQELNVTVVTFLCRPHNVCTFVPRRKAGICFGDSGGPLICDGVLQAVDSFLIRECATGLFPDFFARVALYVDWIQSVLRSVGEEGSRSMLASKIVGGRRARPHAWPFMVSLQRRGNHFCGGTLVAQNFVMSAAHCVNSRDFQTVQVVLGAHNLGRSEPTRQVFRVQQVFENGFDRQRLLNDIVILQLNGSATINANVQVARLPEQGQGVESGVRCVAMGWGKLGMNRPAARVLQELNVTVVSFLCRPTNVCTLVQRRRAGICFGDSGGPLICNGLIHGIDSFIRGGCGSGYFPDSFAAVAQYADWINSIIRRHDAHPQLHPRDPEKRSRPRLGQRQGHSSSMADLSVHLAALILLGAALCVAQPRGRILGGSQAKPHERPYMASVQVNGTHVCGGFLVTERWVLSAAHCLEHVNTNETLVQVLLGAHSLSQPEPSKKLYDVLRAVPHPDSRLDTIDHDLLLLQLSENATLGPAVKPLPWQQEDRDVADDTLCDVAGWGVINHSGRKPDLLQHLLLPVINRTICNLRKYHDGTVTERMMCAESKRNMDSCKGDSGGPLVCNGVAEGVVTSGSRVCGNPKKPGIYTRVGSYTAWINSVMAGDVATWGKPEGPGPKEQ</sequence>
<evidence type="ECO:0000256" key="8">
    <source>
        <dbReference type="RuleBase" id="RU363034"/>
    </source>
</evidence>
<dbReference type="GO" id="GO:0004252">
    <property type="term" value="F:serine-type endopeptidase activity"/>
    <property type="evidence" value="ECO:0007669"/>
    <property type="project" value="InterPro"/>
</dbReference>
<dbReference type="InterPro" id="IPR001314">
    <property type="entry name" value="Peptidase_S1A"/>
</dbReference>
<keyword evidence="7" id="KW-0325">Glycoprotein</keyword>
<dbReference type="InterPro" id="IPR009003">
    <property type="entry name" value="Peptidase_S1_PA"/>
</dbReference>
<feature type="domain" description="Peptidase S1" evidence="11">
    <location>
        <begin position="30"/>
        <end position="247"/>
    </location>
</feature>
<keyword evidence="2 10" id="KW-0732">Signal</keyword>
<organism evidence="12 13">
    <name type="scientific">Phyllostomus discolor</name>
    <name type="common">pale spear-nosed bat</name>
    <dbReference type="NCBI Taxonomy" id="89673"/>
    <lineage>
        <taxon>Eukaryota</taxon>
        <taxon>Metazoa</taxon>
        <taxon>Chordata</taxon>
        <taxon>Craniata</taxon>
        <taxon>Vertebrata</taxon>
        <taxon>Euteleostomi</taxon>
        <taxon>Mammalia</taxon>
        <taxon>Eutheria</taxon>
        <taxon>Laurasiatheria</taxon>
        <taxon>Chiroptera</taxon>
        <taxon>Yangochiroptera</taxon>
        <taxon>Phyllostomidae</taxon>
        <taxon>Phyllostominae</taxon>
        <taxon>Phyllostomus</taxon>
    </lineage>
</organism>
<evidence type="ECO:0000313" key="12">
    <source>
        <dbReference type="Proteomes" id="UP000504628"/>
    </source>
</evidence>
<accession>A0A7E6EG32</accession>
<keyword evidence="4 8" id="KW-0720">Serine protease</keyword>
<name>A0A7E6EG32_9CHIR</name>
<dbReference type="InterPro" id="IPR043504">
    <property type="entry name" value="Peptidase_S1_PA_chymotrypsin"/>
</dbReference>
<dbReference type="PROSITE" id="PS00134">
    <property type="entry name" value="TRYPSIN_HIS"/>
    <property type="match status" value="3"/>
</dbReference>
<dbReference type="GO" id="GO:0005615">
    <property type="term" value="C:extracellular space"/>
    <property type="evidence" value="ECO:0007669"/>
    <property type="project" value="TreeGrafter"/>
</dbReference>
<keyword evidence="12" id="KW-1185">Reference proteome</keyword>
<evidence type="ECO:0000256" key="3">
    <source>
        <dbReference type="ARBA" id="ARBA00022801"/>
    </source>
</evidence>
<evidence type="ECO:0000256" key="10">
    <source>
        <dbReference type="SAM" id="SignalP"/>
    </source>
</evidence>
<feature type="region of interest" description="Disordered" evidence="9">
    <location>
        <begin position="484"/>
        <end position="506"/>
    </location>
</feature>
<feature type="compositionally biased region" description="Basic and acidic residues" evidence="9">
    <location>
        <begin position="484"/>
        <end position="495"/>
    </location>
</feature>
<dbReference type="CDD" id="cd00190">
    <property type="entry name" value="Tryp_SPc"/>
    <property type="match status" value="3"/>
</dbReference>
<feature type="domain" description="Peptidase S1" evidence="11">
    <location>
        <begin position="536"/>
        <end position="766"/>
    </location>
</feature>
<evidence type="ECO:0000313" key="13">
    <source>
        <dbReference type="RefSeq" id="XP_035890358.1"/>
    </source>
</evidence>
<dbReference type="Proteomes" id="UP000504628">
    <property type="component" value="Chromosome 8"/>
</dbReference>
<keyword evidence="3 8" id="KW-0378">Hydrolase</keyword>
<feature type="chain" id="PRO_5028925091" evidence="10">
    <location>
        <begin position="28"/>
        <end position="783"/>
    </location>
</feature>